<dbReference type="RefSeq" id="WP_350353327.1">
    <property type="nucleotide sequence ID" value="NZ_CP158357.1"/>
</dbReference>
<dbReference type="InterPro" id="IPR011008">
    <property type="entry name" value="Dimeric_a/b-barrel"/>
</dbReference>
<dbReference type="InterPro" id="IPR010753">
    <property type="entry name" value="DUF1330"/>
</dbReference>
<proteinExistence type="predicted"/>
<sequence>MRALVVYLVLGITDESAMARYRTLSTESLRKAGGHMVDLAPYATQIDGLPTQWLGAVEFESEHAARDWYFGSEYQEAVKARKQGSEQLVFLTVLPFSLRASGGAAG</sequence>
<feature type="domain" description="DUF1330" evidence="1">
    <location>
        <begin position="9"/>
        <end position="89"/>
    </location>
</feature>
<evidence type="ECO:0000313" key="2">
    <source>
        <dbReference type="EMBL" id="XBX80526.1"/>
    </source>
</evidence>
<dbReference type="SUPFAM" id="SSF54909">
    <property type="entry name" value="Dimeric alpha+beta barrel"/>
    <property type="match status" value="1"/>
</dbReference>
<dbReference type="EMBL" id="CP158357">
    <property type="protein sequence ID" value="XBX80526.1"/>
    <property type="molecule type" value="Genomic_DNA"/>
</dbReference>
<dbReference type="Gene3D" id="3.30.70.100">
    <property type="match status" value="1"/>
</dbReference>
<evidence type="ECO:0000259" key="1">
    <source>
        <dbReference type="Pfam" id="PF07045"/>
    </source>
</evidence>
<name>A0AAU7W239_9MICO</name>
<gene>
    <name evidence="2" type="ORF">ABS642_10670</name>
</gene>
<accession>A0AAU7W239</accession>
<organism evidence="2">
    <name type="scientific">Microbacterium sp. A8/3-1</name>
    <dbReference type="NCBI Taxonomy" id="3160749"/>
    <lineage>
        <taxon>Bacteria</taxon>
        <taxon>Bacillati</taxon>
        <taxon>Actinomycetota</taxon>
        <taxon>Actinomycetes</taxon>
        <taxon>Micrococcales</taxon>
        <taxon>Microbacteriaceae</taxon>
        <taxon>Microbacterium</taxon>
    </lineage>
</organism>
<dbReference type="AlphaFoldDB" id="A0AAU7W239"/>
<protein>
    <submittedName>
        <fullName evidence="2">DUF1330 domain-containing protein</fullName>
    </submittedName>
</protein>
<reference evidence="2" key="1">
    <citation type="submission" date="2024-06" db="EMBL/GenBank/DDBJ databases">
        <title>Draft genome sequence of Microbacterium sp. strain A8/3-1, isolated from Oxytropis tragacanthoides Fisch. ex DC. Root nodules in the Altai region of Russia.</title>
        <authorList>
            <person name="Sazanova A."/>
            <person name="Guro P."/>
            <person name="Kuznetsova I."/>
            <person name="Belimov A."/>
            <person name="Safronova V."/>
        </authorList>
    </citation>
    <scope>NUCLEOTIDE SEQUENCE</scope>
    <source>
        <strain evidence="2">A8/3-1</strain>
    </source>
</reference>
<dbReference type="Pfam" id="PF07045">
    <property type="entry name" value="DUF1330"/>
    <property type="match status" value="1"/>
</dbReference>